<dbReference type="GO" id="GO:0005634">
    <property type="term" value="C:nucleus"/>
    <property type="evidence" value="ECO:0007669"/>
    <property type="project" value="UniProtKB-SubCell"/>
</dbReference>
<evidence type="ECO:0000256" key="5">
    <source>
        <dbReference type="ARBA" id="ARBA00023242"/>
    </source>
</evidence>
<evidence type="ECO:0000256" key="3">
    <source>
        <dbReference type="ARBA" id="ARBA00022771"/>
    </source>
</evidence>
<comment type="caution">
    <text evidence="7">The sequence shown here is derived from an EMBL/GenBank/DDBJ whole genome shotgun (WGS) entry which is preliminary data.</text>
</comment>
<name>A0A815T892_9BILA</name>
<dbReference type="SUPFAM" id="SSF53098">
    <property type="entry name" value="Ribonuclease H-like"/>
    <property type="match status" value="1"/>
</dbReference>
<feature type="non-terminal residue" evidence="7">
    <location>
        <position position="1"/>
    </location>
</feature>
<feature type="region of interest" description="Disordered" evidence="6">
    <location>
        <begin position="229"/>
        <end position="250"/>
    </location>
</feature>
<evidence type="ECO:0000313" key="7">
    <source>
        <dbReference type="EMBL" id="CAF1497694.1"/>
    </source>
</evidence>
<sequence length="250" mass="28772">GLCKSCKKRNTDQTGIYSNFNKHLKRAHLSEYKQFLGRETEHSYDDLEINNYNRKAYLPDVQEKQNHLHLSIAKNLIVKCKLPFSFVESTGVRSFMKDTNIKYNPVSSRKIKHTIIPIFTNDLFRKISDTLNEISYVSLTIDGRSDRRCRSFLGVTAHSIDNKMMPQAYLLDFIRFKSPHSGEHIYELTENVLERFNIKDKVFKIITDNAANMLNAYKSGLFTDETTEATTAEESFGPDVDPALVDDDGK</sequence>
<protein>
    <submittedName>
        <fullName evidence="7">Uncharacterized protein</fullName>
    </submittedName>
</protein>
<accession>A0A815T892</accession>
<keyword evidence="2" id="KW-0479">Metal-binding</keyword>
<keyword evidence="4" id="KW-0862">Zinc</keyword>
<reference evidence="7" key="1">
    <citation type="submission" date="2021-02" db="EMBL/GenBank/DDBJ databases">
        <authorList>
            <person name="Nowell W R."/>
        </authorList>
    </citation>
    <scope>NUCLEOTIDE SEQUENCE</scope>
</reference>
<dbReference type="InterPro" id="IPR012337">
    <property type="entry name" value="RNaseH-like_sf"/>
</dbReference>
<dbReference type="InterPro" id="IPR052035">
    <property type="entry name" value="ZnF_BED_domain_contain"/>
</dbReference>
<dbReference type="Proteomes" id="UP000663868">
    <property type="component" value="Unassembled WGS sequence"/>
</dbReference>
<dbReference type="GO" id="GO:0008270">
    <property type="term" value="F:zinc ion binding"/>
    <property type="evidence" value="ECO:0007669"/>
    <property type="project" value="UniProtKB-KW"/>
</dbReference>
<evidence type="ECO:0000256" key="1">
    <source>
        <dbReference type="ARBA" id="ARBA00004123"/>
    </source>
</evidence>
<dbReference type="EMBL" id="CAJNOE010003025">
    <property type="protein sequence ID" value="CAF1497694.1"/>
    <property type="molecule type" value="Genomic_DNA"/>
</dbReference>
<keyword evidence="3" id="KW-0863">Zinc-finger</keyword>
<comment type="subcellular location">
    <subcellularLocation>
        <location evidence="1">Nucleus</location>
    </subcellularLocation>
</comment>
<organism evidence="7 9">
    <name type="scientific">Adineta steineri</name>
    <dbReference type="NCBI Taxonomy" id="433720"/>
    <lineage>
        <taxon>Eukaryota</taxon>
        <taxon>Metazoa</taxon>
        <taxon>Spiralia</taxon>
        <taxon>Gnathifera</taxon>
        <taxon>Rotifera</taxon>
        <taxon>Eurotatoria</taxon>
        <taxon>Bdelloidea</taxon>
        <taxon>Adinetida</taxon>
        <taxon>Adinetidae</taxon>
        <taxon>Adineta</taxon>
    </lineage>
</organism>
<dbReference type="EMBL" id="CAJOBB010016456">
    <property type="protein sequence ID" value="CAF4328808.1"/>
    <property type="molecule type" value="Genomic_DNA"/>
</dbReference>
<keyword evidence="5" id="KW-0539">Nucleus</keyword>
<evidence type="ECO:0000256" key="6">
    <source>
        <dbReference type="SAM" id="MobiDB-lite"/>
    </source>
</evidence>
<evidence type="ECO:0000256" key="4">
    <source>
        <dbReference type="ARBA" id="ARBA00022833"/>
    </source>
</evidence>
<proteinExistence type="predicted"/>
<evidence type="ECO:0000256" key="2">
    <source>
        <dbReference type="ARBA" id="ARBA00022723"/>
    </source>
</evidence>
<dbReference type="Proteomes" id="UP000663860">
    <property type="component" value="Unassembled WGS sequence"/>
</dbReference>
<evidence type="ECO:0000313" key="8">
    <source>
        <dbReference type="EMBL" id="CAF4328808.1"/>
    </source>
</evidence>
<dbReference type="AlphaFoldDB" id="A0A815T892"/>
<dbReference type="PANTHER" id="PTHR46481">
    <property type="entry name" value="ZINC FINGER BED DOMAIN-CONTAINING PROTEIN 4"/>
    <property type="match status" value="1"/>
</dbReference>
<evidence type="ECO:0000313" key="9">
    <source>
        <dbReference type="Proteomes" id="UP000663860"/>
    </source>
</evidence>
<gene>
    <name evidence="7" type="ORF">IZO911_LOCUS44846</name>
    <name evidence="8" type="ORF">KXQ929_LOCUS47051</name>
</gene>
<dbReference type="PANTHER" id="PTHR46481:SF10">
    <property type="entry name" value="ZINC FINGER BED DOMAIN-CONTAINING PROTEIN 39"/>
    <property type="match status" value="1"/>
</dbReference>